<evidence type="ECO:0000313" key="8">
    <source>
        <dbReference type="Proteomes" id="UP001152797"/>
    </source>
</evidence>
<keyword evidence="3 5" id="KW-1133">Transmembrane helix</keyword>
<dbReference type="OrthoDB" id="432063at2759"/>
<protein>
    <submittedName>
        <fullName evidence="6">Uncharacterized protein</fullName>
    </submittedName>
</protein>
<dbReference type="Proteomes" id="UP001152797">
    <property type="component" value="Unassembled WGS sequence"/>
</dbReference>
<feature type="transmembrane region" description="Helical" evidence="5">
    <location>
        <begin position="368"/>
        <end position="387"/>
    </location>
</feature>
<evidence type="ECO:0000256" key="4">
    <source>
        <dbReference type="ARBA" id="ARBA00023136"/>
    </source>
</evidence>
<proteinExistence type="predicted"/>
<feature type="transmembrane region" description="Helical" evidence="5">
    <location>
        <begin position="262"/>
        <end position="282"/>
    </location>
</feature>
<feature type="transmembrane region" description="Helical" evidence="5">
    <location>
        <begin position="393"/>
        <end position="412"/>
    </location>
</feature>
<feature type="transmembrane region" description="Helical" evidence="5">
    <location>
        <begin position="335"/>
        <end position="356"/>
    </location>
</feature>
<comment type="subcellular location">
    <subcellularLocation>
        <location evidence="1">Membrane</location>
        <topology evidence="1">Multi-pass membrane protein</topology>
    </subcellularLocation>
</comment>
<dbReference type="EMBL" id="CAMXCT010002890">
    <property type="protein sequence ID" value="CAI4001117.1"/>
    <property type="molecule type" value="Genomic_DNA"/>
</dbReference>
<dbReference type="SUPFAM" id="SSF103481">
    <property type="entry name" value="Multidrug resistance efflux transporter EmrE"/>
    <property type="match status" value="1"/>
</dbReference>
<dbReference type="InterPro" id="IPR037185">
    <property type="entry name" value="EmrE-like"/>
</dbReference>
<reference evidence="7 8" key="2">
    <citation type="submission" date="2024-05" db="EMBL/GenBank/DDBJ databases">
        <authorList>
            <person name="Chen Y."/>
            <person name="Shah S."/>
            <person name="Dougan E. K."/>
            <person name="Thang M."/>
            <person name="Chan C."/>
        </authorList>
    </citation>
    <scope>NUCLEOTIDE SEQUENCE [LARGE SCALE GENOMIC DNA]</scope>
</reference>
<evidence type="ECO:0000313" key="6">
    <source>
        <dbReference type="EMBL" id="CAI4001117.1"/>
    </source>
</evidence>
<keyword evidence="8" id="KW-1185">Reference proteome</keyword>
<name>A0A9P1CYR5_9DINO</name>
<dbReference type="InterPro" id="IPR007271">
    <property type="entry name" value="Nuc_sug_transpt"/>
</dbReference>
<dbReference type="GO" id="GO:0015165">
    <property type="term" value="F:pyrimidine nucleotide-sugar transmembrane transporter activity"/>
    <property type="evidence" value="ECO:0007669"/>
    <property type="project" value="InterPro"/>
</dbReference>
<feature type="transmembrane region" description="Helical" evidence="5">
    <location>
        <begin position="164"/>
        <end position="182"/>
    </location>
</feature>
<dbReference type="EMBL" id="CAMXCT030002890">
    <property type="protein sequence ID" value="CAL4788429.1"/>
    <property type="molecule type" value="Genomic_DNA"/>
</dbReference>
<feature type="transmembrane region" description="Helical" evidence="5">
    <location>
        <begin position="218"/>
        <end position="238"/>
    </location>
</feature>
<comment type="caution">
    <text evidence="6">The sequence shown here is derived from an EMBL/GenBank/DDBJ whole genome shotgun (WGS) entry which is preliminary data.</text>
</comment>
<dbReference type="GO" id="GO:0000139">
    <property type="term" value="C:Golgi membrane"/>
    <property type="evidence" value="ECO:0007669"/>
    <property type="project" value="InterPro"/>
</dbReference>
<dbReference type="PANTHER" id="PTHR10231">
    <property type="entry name" value="NUCLEOTIDE-SUGAR TRANSMEMBRANE TRANSPORTER"/>
    <property type="match status" value="1"/>
</dbReference>
<feature type="transmembrane region" description="Helical" evidence="5">
    <location>
        <begin position="188"/>
        <end position="209"/>
    </location>
</feature>
<evidence type="ECO:0000256" key="1">
    <source>
        <dbReference type="ARBA" id="ARBA00004141"/>
    </source>
</evidence>
<accession>A0A9P1CYR5</accession>
<evidence type="ECO:0000313" key="7">
    <source>
        <dbReference type="EMBL" id="CAL4788429.1"/>
    </source>
</evidence>
<sequence>MDRCWPKNRSRLRQKSIQSLSGLGAQLERSLQKVPGLLDPAASPCDVLSVSVALQRVIDEEPSHLFRHHSSPAELVSWQDWAQADAKARQRTPTQAWLVFFFVMLDASKSLAVCHAARHGEMCAPLVIAAKNALSIGFGLALAMGRDGWPGLRKCLDLHRALKVFPIAGSFGLAQIFAMKALRFYDPGSLKVIAQVNVPLTALLSWLLLNRRYSAKQWLAVGLLGITAMAFLQVRMLFFQTQSASHKEDVYVYESGRMSEKLLGMIYFQFGIVLSCCASIFAERFLKDRYEVPFYIQKTNLMFGELLCAFLSFVANVEDDSDSAGACSWDQIHTWHSQLPVILLWLLHGWVAGLLVKRCSALVKNVSHILSTLITYSFPLLFLPGSVHSAPVTLSALLVLTAVMLFAAAPPYSQAERVALVKGVGRMARV</sequence>
<evidence type="ECO:0000256" key="3">
    <source>
        <dbReference type="ARBA" id="ARBA00022989"/>
    </source>
</evidence>
<evidence type="ECO:0000256" key="2">
    <source>
        <dbReference type="ARBA" id="ARBA00022692"/>
    </source>
</evidence>
<reference evidence="6" key="1">
    <citation type="submission" date="2022-10" db="EMBL/GenBank/DDBJ databases">
        <authorList>
            <person name="Chen Y."/>
            <person name="Dougan E. K."/>
            <person name="Chan C."/>
            <person name="Rhodes N."/>
            <person name="Thang M."/>
        </authorList>
    </citation>
    <scope>NUCLEOTIDE SEQUENCE</scope>
</reference>
<organism evidence="6">
    <name type="scientific">Cladocopium goreaui</name>
    <dbReference type="NCBI Taxonomy" id="2562237"/>
    <lineage>
        <taxon>Eukaryota</taxon>
        <taxon>Sar</taxon>
        <taxon>Alveolata</taxon>
        <taxon>Dinophyceae</taxon>
        <taxon>Suessiales</taxon>
        <taxon>Symbiodiniaceae</taxon>
        <taxon>Cladocopium</taxon>
    </lineage>
</organism>
<keyword evidence="2 5" id="KW-0812">Transmembrane</keyword>
<dbReference type="Pfam" id="PF04142">
    <property type="entry name" value="Nuc_sug_transp"/>
    <property type="match status" value="1"/>
</dbReference>
<dbReference type="AlphaFoldDB" id="A0A9P1CYR5"/>
<dbReference type="EMBL" id="CAMXCT020002890">
    <property type="protein sequence ID" value="CAL1154492.1"/>
    <property type="molecule type" value="Genomic_DNA"/>
</dbReference>
<feature type="transmembrane region" description="Helical" evidence="5">
    <location>
        <begin position="294"/>
        <end position="315"/>
    </location>
</feature>
<evidence type="ECO:0000256" key="5">
    <source>
        <dbReference type="SAM" id="Phobius"/>
    </source>
</evidence>
<gene>
    <name evidence="6" type="ORF">C1SCF055_LOCUS27190</name>
</gene>
<keyword evidence="4 5" id="KW-0472">Membrane</keyword>